<protein>
    <recommendedName>
        <fullName evidence="2">Cell division protein ZapA</fullName>
    </recommendedName>
    <alternativeName>
        <fullName evidence="9">Z ring-associated protein ZapA</fullName>
    </alternativeName>
</protein>
<evidence type="ECO:0000313" key="11">
    <source>
        <dbReference type="Proteomes" id="UP000051324"/>
    </source>
</evidence>
<proteinExistence type="predicted"/>
<name>A0A0R1TYQ6_9LACO</name>
<dbReference type="OrthoDB" id="2139724at2"/>
<keyword evidence="6" id="KW-0131">Cell cycle</keyword>
<gene>
    <name evidence="10" type="ORF">FC32_GL001518</name>
</gene>
<evidence type="ECO:0000256" key="6">
    <source>
        <dbReference type="ARBA" id="ARBA00023306"/>
    </source>
</evidence>
<evidence type="ECO:0000256" key="1">
    <source>
        <dbReference type="ARBA" id="ARBA00004496"/>
    </source>
</evidence>
<keyword evidence="3" id="KW-0963">Cytoplasm</keyword>
<dbReference type="GO" id="GO:0000917">
    <property type="term" value="P:division septum assembly"/>
    <property type="evidence" value="ECO:0007669"/>
    <property type="project" value="UniProtKB-KW"/>
</dbReference>
<organism evidence="10 11">
    <name type="scientific">Ligilactobacillus apodemi DSM 16634 = JCM 16172</name>
    <dbReference type="NCBI Taxonomy" id="1423724"/>
    <lineage>
        <taxon>Bacteria</taxon>
        <taxon>Bacillati</taxon>
        <taxon>Bacillota</taxon>
        <taxon>Bacilli</taxon>
        <taxon>Lactobacillales</taxon>
        <taxon>Lactobacillaceae</taxon>
        <taxon>Ligilactobacillus</taxon>
    </lineage>
</organism>
<evidence type="ECO:0000256" key="8">
    <source>
        <dbReference type="ARBA" id="ARBA00026068"/>
    </source>
</evidence>
<dbReference type="InterPro" id="IPR007838">
    <property type="entry name" value="Cell_div_ZapA-like"/>
</dbReference>
<dbReference type="Proteomes" id="UP000051324">
    <property type="component" value="Unassembled WGS sequence"/>
</dbReference>
<evidence type="ECO:0000256" key="5">
    <source>
        <dbReference type="ARBA" id="ARBA00023210"/>
    </source>
</evidence>
<comment type="subunit">
    <text evidence="8">Homodimer. Interacts with FtsZ.</text>
</comment>
<dbReference type="GO" id="GO:0005829">
    <property type="term" value="C:cytosol"/>
    <property type="evidence" value="ECO:0007669"/>
    <property type="project" value="TreeGrafter"/>
</dbReference>
<dbReference type="GO" id="GO:0032153">
    <property type="term" value="C:cell division site"/>
    <property type="evidence" value="ECO:0007669"/>
    <property type="project" value="TreeGrafter"/>
</dbReference>
<keyword evidence="11" id="KW-1185">Reference proteome</keyword>
<comment type="caution">
    <text evidence="10">The sequence shown here is derived from an EMBL/GenBank/DDBJ whole genome shotgun (WGS) entry which is preliminary data.</text>
</comment>
<evidence type="ECO:0000256" key="4">
    <source>
        <dbReference type="ARBA" id="ARBA00022618"/>
    </source>
</evidence>
<dbReference type="STRING" id="1423724.FC32_GL001518"/>
<comment type="subcellular location">
    <subcellularLocation>
        <location evidence="1">Cytoplasm</location>
    </subcellularLocation>
</comment>
<keyword evidence="5" id="KW-0717">Septation</keyword>
<evidence type="ECO:0000256" key="2">
    <source>
        <dbReference type="ARBA" id="ARBA00015195"/>
    </source>
</evidence>
<evidence type="ECO:0000313" key="10">
    <source>
        <dbReference type="EMBL" id="KRL84234.1"/>
    </source>
</evidence>
<dbReference type="InterPro" id="IPR053712">
    <property type="entry name" value="Bac_CellDiv_Activator"/>
</dbReference>
<dbReference type="AlphaFoldDB" id="A0A0R1TYQ6"/>
<dbReference type="PANTHER" id="PTHR34981:SF1">
    <property type="entry name" value="CELL DIVISION PROTEIN ZAPA"/>
    <property type="match status" value="1"/>
</dbReference>
<evidence type="ECO:0000256" key="7">
    <source>
        <dbReference type="ARBA" id="ARBA00024910"/>
    </source>
</evidence>
<dbReference type="GO" id="GO:0000921">
    <property type="term" value="P:septin ring assembly"/>
    <property type="evidence" value="ECO:0007669"/>
    <property type="project" value="TreeGrafter"/>
</dbReference>
<accession>A0A0R1TYQ6</accession>
<dbReference type="PANTHER" id="PTHR34981">
    <property type="entry name" value="CELL DIVISION PROTEIN ZAPA"/>
    <property type="match status" value="1"/>
</dbReference>
<dbReference type="GO" id="GO:0030428">
    <property type="term" value="C:cell septum"/>
    <property type="evidence" value="ECO:0007669"/>
    <property type="project" value="TreeGrafter"/>
</dbReference>
<evidence type="ECO:0000256" key="9">
    <source>
        <dbReference type="ARBA" id="ARBA00033158"/>
    </source>
</evidence>
<keyword evidence="4" id="KW-0132">Cell division</keyword>
<reference evidence="10 11" key="1">
    <citation type="journal article" date="2015" name="Genome Announc.">
        <title>Expanding the biotechnology potential of lactobacilli through comparative genomics of 213 strains and associated genera.</title>
        <authorList>
            <person name="Sun Z."/>
            <person name="Harris H.M."/>
            <person name="McCann A."/>
            <person name="Guo C."/>
            <person name="Argimon S."/>
            <person name="Zhang W."/>
            <person name="Yang X."/>
            <person name="Jeffery I.B."/>
            <person name="Cooney J.C."/>
            <person name="Kagawa T.F."/>
            <person name="Liu W."/>
            <person name="Song Y."/>
            <person name="Salvetti E."/>
            <person name="Wrobel A."/>
            <person name="Rasinkangas P."/>
            <person name="Parkhill J."/>
            <person name="Rea M.C."/>
            <person name="O'Sullivan O."/>
            <person name="Ritari J."/>
            <person name="Douillard F.P."/>
            <person name="Paul Ross R."/>
            <person name="Yang R."/>
            <person name="Briner A.E."/>
            <person name="Felis G.E."/>
            <person name="de Vos W.M."/>
            <person name="Barrangou R."/>
            <person name="Klaenhammer T.R."/>
            <person name="Caufield P.W."/>
            <person name="Cui Y."/>
            <person name="Zhang H."/>
            <person name="O'Toole P.W."/>
        </authorList>
    </citation>
    <scope>NUCLEOTIDE SEQUENCE [LARGE SCALE GENOMIC DNA]</scope>
    <source>
        <strain evidence="10 11">DSM 16634</strain>
    </source>
</reference>
<dbReference type="InterPro" id="IPR036192">
    <property type="entry name" value="Cell_div_ZapA-like_sf"/>
</dbReference>
<sequence>MPEDKRRFKVKIAGEVYTIIGKAQPEHMDAVIKIVEQQLAEIKELMPALNNEKAAILLAINAVSDQLYKQEELLELKEAKEEQ</sequence>
<dbReference type="SUPFAM" id="SSF102829">
    <property type="entry name" value="Cell division protein ZapA-like"/>
    <property type="match status" value="1"/>
</dbReference>
<comment type="function">
    <text evidence="7">Activator of cell division through the inhibition of FtsZ GTPase activity, therefore promoting FtsZ assembly into bundles of protofilaments necessary for the formation of the division Z ring. It is recruited early at mid-cell but it is not essential for cell division.</text>
</comment>
<dbReference type="eggNOG" id="COG3027">
    <property type="taxonomic scope" value="Bacteria"/>
</dbReference>
<dbReference type="EMBL" id="AZFT01000053">
    <property type="protein sequence ID" value="KRL84234.1"/>
    <property type="molecule type" value="Genomic_DNA"/>
</dbReference>
<dbReference type="RefSeq" id="WP_025086795.1">
    <property type="nucleotide sequence ID" value="NZ_AZFT01000053.1"/>
</dbReference>
<dbReference type="PATRIC" id="fig|1423724.4.peg.1585"/>
<dbReference type="Pfam" id="PF05164">
    <property type="entry name" value="ZapA"/>
    <property type="match status" value="1"/>
</dbReference>
<dbReference type="GO" id="GO:0043093">
    <property type="term" value="P:FtsZ-dependent cytokinesis"/>
    <property type="evidence" value="ECO:0007669"/>
    <property type="project" value="TreeGrafter"/>
</dbReference>
<evidence type="ECO:0000256" key="3">
    <source>
        <dbReference type="ARBA" id="ARBA00022490"/>
    </source>
</evidence>
<dbReference type="Gene3D" id="6.10.250.790">
    <property type="match status" value="1"/>
</dbReference>